<dbReference type="SUPFAM" id="SSF56954">
    <property type="entry name" value="Outer membrane efflux proteins (OEP)"/>
    <property type="match status" value="1"/>
</dbReference>
<evidence type="ECO:0000313" key="3">
    <source>
        <dbReference type="EMBL" id="AXV66526.1"/>
    </source>
</evidence>
<dbReference type="InterPro" id="IPR003423">
    <property type="entry name" value="OMP_efflux"/>
</dbReference>
<feature type="coiled-coil region" evidence="2">
    <location>
        <begin position="180"/>
        <end position="207"/>
    </location>
</feature>
<dbReference type="Gene3D" id="1.20.1600.10">
    <property type="entry name" value="Outer membrane efflux proteins (OEP)"/>
    <property type="match status" value="1"/>
</dbReference>
<dbReference type="Pfam" id="PF02321">
    <property type="entry name" value="OEP"/>
    <property type="match status" value="1"/>
</dbReference>
<proteinExistence type="inferred from homology"/>
<dbReference type="InterPro" id="IPR010131">
    <property type="entry name" value="MdtP/NodT-like"/>
</dbReference>
<dbReference type="KEGG" id="pdj:D0907_15115"/>
<gene>
    <name evidence="3" type="ORF">D0907_15115</name>
</gene>
<reference evidence="3 4" key="1">
    <citation type="submission" date="2018-08" db="EMBL/GenBank/DDBJ databases">
        <title>Draft genome sequence of Pseudoalteromonas donghaensis HJ51.</title>
        <authorList>
            <person name="Oh J."/>
            <person name="Roh D."/>
        </authorList>
    </citation>
    <scope>NUCLEOTIDE SEQUENCE [LARGE SCALE GENOMIC DNA]</scope>
    <source>
        <strain evidence="3 4">HJ51</strain>
    </source>
</reference>
<name>A0AAD0S1X4_9GAMM</name>
<dbReference type="EMBL" id="CP032090">
    <property type="protein sequence ID" value="AXV66526.1"/>
    <property type="molecule type" value="Genomic_DNA"/>
</dbReference>
<protein>
    <submittedName>
        <fullName evidence="3">TolC family protein</fullName>
    </submittedName>
</protein>
<sequence length="440" mass="48794">MTHSKFLKAFCLGVLVTTSSMVQSNPLTLNGVVEYALTHEPWLQANKYQQEAIEAQSIAAGTLPDPVLTVGLMNLPTDGFAFDQEGMTQFKVGLSQQFSRGDSLALQQQALRQSAEQYPWQRADRQAQVKAIVTEAWLNAYRAQQSIQLINQDKALFNQLIDITEASYANSLGTTRQQDIIRAQLELTRLEDKLVMLEQQFDSAKKRLAQWLPIDMLSGPVSSDNGDVAALMPYQNMQPTGVTEVLMGHPAVVAIEHALRAKSTQIEVAKEAYKPQFGMNVGYGYRDDTPMGSSRADLFSIGVSVDLPLFTDNRQDQQVNAAIASAEAVKTTKLITLQKLQGQYFKELSQLSRLAQRRALYVEQLLPQMAEQAEATLNAYTNDDGDFSEVMRARISELNAKIDALNIDIDTQITLARLNYYAAAKDSQINAAQSQGAHHE</sequence>
<evidence type="ECO:0000256" key="2">
    <source>
        <dbReference type="SAM" id="Coils"/>
    </source>
</evidence>
<dbReference type="PANTHER" id="PTHR30203:SF24">
    <property type="entry name" value="BLR4935 PROTEIN"/>
    <property type="match status" value="1"/>
</dbReference>
<dbReference type="Proteomes" id="UP000264605">
    <property type="component" value="Chromosome"/>
</dbReference>
<accession>A0AAD0S1X4</accession>
<evidence type="ECO:0000313" key="4">
    <source>
        <dbReference type="Proteomes" id="UP000264605"/>
    </source>
</evidence>
<comment type="similarity">
    <text evidence="1">Belongs to the outer membrane factor (OMF) (TC 1.B.17) family.</text>
</comment>
<dbReference type="GO" id="GO:0015562">
    <property type="term" value="F:efflux transmembrane transporter activity"/>
    <property type="evidence" value="ECO:0007669"/>
    <property type="project" value="InterPro"/>
</dbReference>
<dbReference type="AlphaFoldDB" id="A0AAD0S1X4"/>
<organism evidence="3 4">
    <name type="scientific">Pseudoalteromonas lipolytica</name>
    <dbReference type="NCBI Taxonomy" id="570156"/>
    <lineage>
        <taxon>Bacteria</taxon>
        <taxon>Pseudomonadati</taxon>
        <taxon>Pseudomonadota</taxon>
        <taxon>Gammaproteobacteria</taxon>
        <taxon>Alteromonadales</taxon>
        <taxon>Pseudoalteromonadaceae</taxon>
        <taxon>Pseudoalteromonas</taxon>
    </lineage>
</organism>
<evidence type="ECO:0000256" key="1">
    <source>
        <dbReference type="ARBA" id="ARBA00007613"/>
    </source>
</evidence>
<dbReference type="PANTHER" id="PTHR30203">
    <property type="entry name" value="OUTER MEMBRANE CATION EFFLUX PROTEIN"/>
    <property type="match status" value="1"/>
</dbReference>
<keyword evidence="2" id="KW-0175">Coiled coil</keyword>